<keyword evidence="6" id="KW-1185">Reference proteome</keyword>
<dbReference type="PROSITE" id="PS51371">
    <property type="entry name" value="CBS"/>
    <property type="match status" value="2"/>
</dbReference>
<dbReference type="CDD" id="cd17775">
    <property type="entry name" value="CBS_pair_bact_arch"/>
    <property type="match status" value="1"/>
</dbReference>
<dbReference type="SMART" id="SM00116">
    <property type="entry name" value="CBS"/>
    <property type="match status" value="2"/>
</dbReference>
<dbReference type="OrthoDB" id="43333at2157"/>
<keyword evidence="1 2" id="KW-0129">CBS domain</keyword>
<evidence type="ECO:0000256" key="1">
    <source>
        <dbReference type="ARBA" id="ARBA00023122"/>
    </source>
</evidence>
<dbReference type="Proteomes" id="UP000199161">
    <property type="component" value="Unassembled WGS sequence"/>
</dbReference>
<dbReference type="RefSeq" id="WP_089784645.1">
    <property type="nucleotide sequence ID" value="NZ_FOKW01000001.1"/>
</dbReference>
<evidence type="ECO:0000256" key="3">
    <source>
        <dbReference type="SAM" id="MobiDB-lite"/>
    </source>
</evidence>
<protein>
    <submittedName>
        <fullName evidence="5">CBS domain-containing protein</fullName>
    </submittedName>
</protein>
<dbReference type="PANTHER" id="PTHR43080">
    <property type="entry name" value="CBS DOMAIN-CONTAINING PROTEIN CBSX3, MITOCHONDRIAL"/>
    <property type="match status" value="1"/>
</dbReference>
<name>A0A1I1D980_NATHA</name>
<feature type="domain" description="CBS" evidence="4">
    <location>
        <begin position="7"/>
        <end position="64"/>
    </location>
</feature>
<gene>
    <name evidence="5" type="ORF">SAMN05444422_101244</name>
</gene>
<dbReference type="AlphaFoldDB" id="A0A1I1D980"/>
<dbReference type="InterPro" id="IPR051257">
    <property type="entry name" value="Diverse_CBS-Domain"/>
</dbReference>
<organism evidence="5 6">
    <name type="scientific">Natronobacterium haloterrestre</name>
    <name type="common">Halobiforma haloterrestris</name>
    <dbReference type="NCBI Taxonomy" id="148448"/>
    <lineage>
        <taxon>Archaea</taxon>
        <taxon>Methanobacteriati</taxon>
        <taxon>Methanobacteriota</taxon>
        <taxon>Stenosarchaea group</taxon>
        <taxon>Halobacteria</taxon>
        <taxon>Halobacteriales</taxon>
        <taxon>Natrialbaceae</taxon>
        <taxon>Natronobacterium</taxon>
    </lineage>
</organism>
<dbReference type="EMBL" id="FOKW01000001">
    <property type="protein sequence ID" value="SFB69380.1"/>
    <property type="molecule type" value="Genomic_DNA"/>
</dbReference>
<dbReference type="SUPFAM" id="SSF54631">
    <property type="entry name" value="CBS-domain pair"/>
    <property type="match status" value="1"/>
</dbReference>
<proteinExistence type="predicted"/>
<evidence type="ECO:0000313" key="5">
    <source>
        <dbReference type="EMBL" id="SFB69380.1"/>
    </source>
</evidence>
<dbReference type="Pfam" id="PF00571">
    <property type="entry name" value="CBS"/>
    <property type="match status" value="2"/>
</dbReference>
<feature type="domain" description="CBS" evidence="4">
    <location>
        <begin position="72"/>
        <end position="132"/>
    </location>
</feature>
<dbReference type="InterPro" id="IPR046342">
    <property type="entry name" value="CBS_dom_sf"/>
</dbReference>
<evidence type="ECO:0000313" key="6">
    <source>
        <dbReference type="Proteomes" id="UP000199161"/>
    </source>
</evidence>
<dbReference type="InterPro" id="IPR000644">
    <property type="entry name" value="CBS_dom"/>
</dbReference>
<evidence type="ECO:0000256" key="2">
    <source>
        <dbReference type="PROSITE-ProRule" id="PRU00703"/>
    </source>
</evidence>
<feature type="region of interest" description="Disordered" evidence="3">
    <location>
        <begin position="59"/>
        <end position="79"/>
    </location>
</feature>
<dbReference type="Gene3D" id="3.10.580.10">
    <property type="entry name" value="CBS-domain"/>
    <property type="match status" value="1"/>
</dbReference>
<sequence length="140" mass="15234">MPIENLARSDVVTAQEGDSVEELATRMDESHVGSIVITDGDEPIGIVTDRDLATRVLGNGMDPSEATAGDVMSEDPTTIDHDAGFYQVTELMSEDGVRRLPVCDDDGELVGIITYDDLSELLADEHMHLSDVIQAQRPEY</sequence>
<reference evidence="6" key="1">
    <citation type="submission" date="2016-10" db="EMBL/GenBank/DDBJ databases">
        <authorList>
            <person name="Varghese N."/>
            <person name="Submissions S."/>
        </authorList>
    </citation>
    <scope>NUCLEOTIDE SEQUENCE [LARGE SCALE GENOMIC DNA]</scope>
    <source>
        <strain evidence="6">DSM 13078</strain>
    </source>
</reference>
<evidence type="ECO:0000259" key="4">
    <source>
        <dbReference type="PROSITE" id="PS51371"/>
    </source>
</evidence>
<accession>A0A1I1D980</accession>
<dbReference type="PANTHER" id="PTHR43080:SF2">
    <property type="entry name" value="CBS DOMAIN-CONTAINING PROTEIN"/>
    <property type="match status" value="1"/>
</dbReference>